<dbReference type="GO" id="GO:0009055">
    <property type="term" value="F:electron transfer activity"/>
    <property type="evidence" value="ECO:0007669"/>
    <property type="project" value="InterPro"/>
</dbReference>
<keyword evidence="5" id="KW-0732">Signal</keyword>
<keyword evidence="2 4" id="KW-0479">Metal-binding</keyword>
<dbReference type="Proteomes" id="UP000317243">
    <property type="component" value="Unassembled WGS sequence"/>
</dbReference>
<dbReference type="SUPFAM" id="SSF49785">
    <property type="entry name" value="Galactose-binding domain-like"/>
    <property type="match status" value="1"/>
</dbReference>
<dbReference type="Gene3D" id="1.10.760.10">
    <property type="entry name" value="Cytochrome c-like domain"/>
    <property type="match status" value="1"/>
</dbReference>
<evidence type="ECO:0000313" key="8">
    <source>
        <dbReference type="Proteomes" id="UP000317243"/>
    </source>
</evidence>
<dbReference type="InterPro" id="IPR008979">
    <property type="entry name" value="Galactose-bd-like_sf"/>
</dbReference>
<comment type="caution">
    <text evidence="7">The sequence shown here is derived from an EMBL/GenBank/DDBJ whole genome shotgun (WGS) entry which is preliminary data.</text>
</comment>
<evidence type="ECO:0000256" key="5">
    <source>
        <dbReference type="SAM" id="SignalP"/>
    </source>
</evidence>
<keyword evidence="3 4" id="KW-0408">Iron</keyword>
<evidence type="ECO:0000256" key="3">
    <source>
        <dbReference type="ARBA" id="ARBA00023004"/>
    </source>
</evidence>
<proteinExistence type="predicted"/>
<dbReference type="PROSITE" id="PS51007">
    <property type="entry name" value="CYTC"/>
    <property type="match status" value="1"/>
</dbReference>
<dbReference type="InterPro" id="IPR013427">
    <property type="entry name" value="Haem-bd_dom_put"/>
</dbReference>
<dbReference type="NCBIfam" id="TIGR02604">
    <property type="entry name" value="Piru_Ver_Nterm"/>
    <property type="match status" value="1"/>
</dbReference>
<keyword evidence="1 4" id="KW-0349">Heme</keyword>
<dbReference type="InterPro" id="IPR011042">
    <property type="entry name" value="6-blade_b-propeller_TolB-like"/>
</dbReference>
<dbReference type="InterPro" id="IPR000421">
    <property type="entry name" value="FA58C"/>
</dbReference>
<dbReference type="GO" id="GO:0046872">
    <property type="term" value="F:metal ion binding"/>
    <property type="evidence" value="ECO:0007669"/>
    <property type="project" value="UniProtKB-KW"/>
</dbReference>
<dbReference type="RefSeq" id="WP_197440992.1">
    <property type="nucleotide sequence ID" value="NZ_SIHI01000001.1"/>
</dbReference>
<evidence type="ECO:0000313" key="7">
    <source>
        <dbReference type="EMBL" id="TWT58462.1"/>
    </source>
</evidence>
<dbReference type="GO" id="GO:0020037">
    <property type="term" value="F:heme binding"/>
    <property type="evidence" value="ECO:0007669"/>
    <property type="project" value="InterPro"/>
</dbReference>
<dbReference type="Pfam" id="PF00034">
    <property type="entry name" value="Cytochrom_C"/>
    <property type="match status" value="1"/>
</dbReference>
<accession>A0A5C5X9B6</accession>
<dbReference type="InterPro" id="IPR011041">
    <property type="entry name" value="Quinoprot_gluc/sorb_DH_b-prop"/>
</dbReference>
<dbReference type="InterPro" id="IPR013830">
    <property type="entry name" value="SGNH_hydro"/>
</dbReference>
<dbReference type="Pfam" id="PF00754">
    <property type="entry name" value="F5_F8_type_C"/>
    <property type="match status" value="1"/>
</dbReference>
<sequence precursor="true">MPTMKVFIFLLTTLCLLPAENQAAPPENFEFRDNERIALMGGSLAERMNLFGHFETMLHTRFPEKQLVIRNFGWPADEVGLQQRPDNYTKIDTPIEVFGPELFICFFGFNEHFAGDSPEAIAKFQDQYRNWFEQTKQTHSKPDRPARFILVSPMAFESTNNPLLPDGEENNRVLKLYSDAVRELAQEIDAPFLDLFSPTLDEFGQEPGAQFTINGIHHNEEGDQLLGTILDQQLFPEADPINVGSAGYEQLRKVVNDKSWLHLQDYRMLNGWYVYGGRRTWDTETFPGEYAKIRNMVAVRDQYIWDLIAGKEVPPQPDDSTTGEVFIPETMFGTRDEGFRKLREPKTLEYPSPEESISQMSVPEGFEVKLFASEREFPELANPNQMTFDSKGRLWVSCMINYPQWLPGSARPGDKLLILEDTDNDGRADVCKTFYDQLICPTGFEFYEDGVLVVDEPRILFLRDTDGDDVADEVTQVLDGIATDDTHHAMGAWEWSHGGLLYMQEGVSMSTTLETPWGPFRNKGPSGSYILDPKSWKFRHFRTPGYGNPWCMVFDRWGMGIIGDGTNAQQHWTSPLSGYPVSSRRTLQPAFNNEGMRPAVGNEFLFSRHFPNDVQGQFIYACVINMHGMPRFTLHDQAGTAGYDGKRVDDLLDSTDNFFRPVDPQIGPDGALCFGDWCNALIGHMQYSQRDPNRDHEHGRIYRLVHTDTPLIEPALQSDATIPELLNQLTAYELRTRYRARRELRARDEQEVLKAVNDWLKEDRTEEKLCEALWIQESFRQLDPALVNRLMKADDFHARSAVVHAVANEIARYDNAFEIFKTAVRDPHPRVRLEGVRALSFVQTPEALAVSLQVVDQPLDYWIEYTLEHTLQALAPFADSLQGEQSPLANSSDAARKYFEDFILAATPGGKAIRPLAIAQDSEASRRQQQRAIQTLASIRGGKANQGQVVFERVCSACHQLGDLGKQFGPRLDGIGARYSREELITHILYPNDKIAKGYETVQIATVEGKVLNGFILAETDDSLTLGVATDDGKGKQEVIAKEDIDARRDMKASSMPEGLVRTIAPGEFLDLIEFLSDQTGFVIRDDGWIETGLADVGDLRRHGDFEEISRDALLQLGEGFPDHWSQYAHLVLSAVDPGNREFAFHSPNSATKDPAIGIQLAAPSEIRHIEIQNRRNPQFYERARDLAVWISDDGENWKQVWKSSKPAENYVVDLPPGTTGQYVKIGLDGKGILHLNQVVVYGKRQ</sequence>
<dbReference type="Gene3D" id="2.60.120.260">
    <property type="entry name" value="Galactose-binding domain-like"/>
    <property type="match status" value="1"/>
</dbReference>
<organism evidence="7 8">
    <name type="scientific">Thalassoglobus neptunius</name>
    <dbReference type="NCBI Taxonomy" id="1938619"/>
    <lineage>
        <taxon>Bacteria</taxon>
        <taxon>Pseudomonadati</taxon>
        <taxon>Planctomycetota</taxon>
        <taxon>Planctomycetia</taxon>
        <taxon>Planctomycetales</taxon>
        <taxon>Planctomycetaceae</taxon>
        <taxon>Thalassoglobus</taxon>
    </lineage>
</organism>
<evidence type="ECO:0000256" key="2">
    <source>
        <dbReference type="ARBA" id="ARBA00022723"/>
    </source>
</evidence>
<evidence type="ECO:0000256" key="1">
    <source>
        <dbReference type="ARBA" id="ARBA00022617"/>
    </source>
</evidence>
<dbReference type="InterPro" id="IPR016024">
    <property type="entry name" value="ARM-type_fold"/>
</dbReference>
<dbReference type="NCBIfam" id="TIGR02603">
    <property type="entry name" value="CxxCH_TIGR02603"/>
    <property type="match status" value="1"/>
</dbReference>
<dbReference type="Pfam" id="PF23500">
    <property type="entry name" value="DUF7133"/>
    <property type="match status" value="1"/>
</dbReference>
<protein>
    <submittedName>
        <fullName evidence="7">F5/8 type C domain protein</fullName>
    </submittedName>
</protein>
<evidence type="ECO:0000259" key="6">
    <source>
        <dbReference type="PROSITE" id="PS51007"/>
    </source>
</evidence>
<dbReference type="InterPro" id="IPR009056">
    <property type="entry name" value="Cyt_c-like_dom"/>
</dbReference>
<dbReference type="InterPro" id="IPR036909">
    <property type="entry name" value="Cyt_c-like_dom_sf"/>
</dbReference>
<feature type="signal peptide" evidence="5">
    <location>
        <begin position="1"/>
        <end position="23"/>
    </location>
</feature>
<dbReference type="PANTHER" id="PTHR33546:SF1">
    <property type="entry name" value="LARGE, MULTIFUNCTIONAL SECRETED PROTEIN"/>
    <property type="match status" value="1"/>
</dbReference>
<dbReference type="CDD" id="cd01834">
    <property type="entry name" value="SGNH_hydrolase_like_2"/>
    <property type="match status" value="1"/>
</dbReference>
<dbReference type="InterPro" id="IPR036514">
    <property type="entry name" value="SGNH_hydro_sf"/>
</dbReference>
<dbReference type="Gene3D" id="3.40.50.1110">
    <property type="entry name" value="SGNH hydrolase"/>
    <property type="match status" value="1"/>
</dbReference>
<dbReference type="PANTHER" id="PTHR33546">
    <property type="entry name" value="LARGE, MULTIFUNCTIONAL SECRETED PROTEIN-RELATED"/>
    <property type="match status" value="1"/>
</dbReference>
<evidence type="ECO:0000256" key="4">
    <source>
        <dbReference type="PROSITE-ProRule" id="PRU00433"/>
    </source>
</evidence>
<dbReference type="EMBL" id="SIHI01000001">
    <property type="protein sequence ID" value="TWT58462.1"/>
    <property type="molecule type" value="Genomic_DNA"/>
</dbReference>
<gene>
    <name evidence="7" type="ORF">KOR42_18370</name>
</gene>
<feature type="chain" id="PRO_5022830889" evidence="5">
    <location>
        <begin position="24"/>
        <end position="1246"/>
    </location>
</feature>
<dbReference type="SUPFAM" id="SSF52266">
    <property type="entry name" value="SGNH hydrolase"/>
    <property type="match status" value="1"/>
</dbReference>
<name>A0A5C5X9B6_9PLAN</name>
<dbReference type="Pfam" id="PF13472">
    <property type="entry name" value="Lipase_GDSL_2"/>
    <property type="match status" value="1"/>
</dbReference>
<dbReference type="AlphaFoldDB" id="A0A5C5X9B6"/>
<dbReference type="SUPFAM" id="SSF46626">
    <property type="entry name" value="Cytochrome c"/>
    <property type="match status" value="1"/>
</dbReference>
<dbReference type="Gene3D" id="2.120.10.30">
    <property type="entry name" value="TolB, C-terminal domain"/>
    <property type="match status" value="1"/>
</dbReference>
<dbReference type="SUPFAM" id="SSF48371">
    <property type="entry name" value="ARM repeat"/>
    <property type="match status" value="1"/>
</dbReference>
<reference evidence="7 8" key="1">
    <citation type="submission" date="2019-02" db="EMBL/GenBank/DDBJ databases">
        <title>Deep-cultivation of Planctomycetes and their phenomic and genomic characterization uncovers novel biology.</title>
        <authorList>
            <person name="Wiegand S."/>
            <person name="Jogler M."/>
            <person name="Boedeker C."/>
            <person name="Pinto D."/>
            <person name="Vollmers J."/>
            <person name="Rivas-Marin E."/>
            <person name="Kohn T."/>
            <person name="Peeters S.H."/>
            <person name="Heuer A."/>
            <person name="Rast P."/>
            <person name="Oberbeckmann S."/>
            <person name="Bunk B."/>
            <person name="Jeske O."/>
            <person name="Meyerdierks A."/>
            <person name="Storesund J.E."/>
            <person name="Kallscheuer N."/>
            <person name="Luecker S."/>
            <person name="Lage O.M."/>
            <person name="Pohl T."/>
            <person name="Merkel B.J."/>
            <person name="Hornburger P."/>
            <person name="Mueller R.-W."/>
            <person name="Bruemmer F."/>
            <person name="Labrenz M."/>
            <person name="Spormann A.M."/>
            <person name="Op Den Camp H."/>
            <person name="Overmann J."/>
            <person name="Amann R."/>
            <person name="Jetten M.S.M."/>
            <person name="Mascher T."/>
            <person name="Medema M.H."/>
            <person name="Devos D.P."/>
            <person name="Kaster A.-K."/>
            <person name="Ovreas L."/>
            <person name="Rohde M."/>
            <person name="Galperin M.Y."/>
            <person name="Jogler C."/>
        </authorList>
    </citation>
    <scope>NUCLEOTIDE SEQUENCE [LARGE SCALE GENOMIC DNA]</scope>
    <source>
        <strain evidence="7 8">KOR42</strain>
    </source>
</reference>
<keyword evidence="8" id="KW-1185">Reference proteome</keyword>
<dbReference type="InterPro" id="IPR055557">
    <property type="entry name" value="DUF7133"/>
</dbReference>
<dbReference type="SUPFAM" id="SSF50952">
    <property type="entry name" value="Soluble quinoprotein glucose dehydrogenase"/>
    <property type="match status" value="1"/>
</dbReference>
<dbReference type="InterPro" id="IPR013428">
    <property type="entry name" value="Membrane-bound_put_N"/>
</dbReference>
<feature type="domain" description="Cytochrome c" evidence="6">
    <location>
        <begin position="942"/>
        <end position="1080"/>
    </location>
</feature>
<dbReference type="GO" id="GO:0016788">
    <property type="term" value="F:hydrolase activity, acting on ester bonds"/>
    <property type="evidence" value="ECO:0007669"/>
    <property type="project" value="UniProtKB-ARBA"/>
</dbReference>